<evidence type="ECO:0000313" key="1">
    <source>
        <dbReference type="EMBL" id="QKS73248.1"/>
    </source>
</evidence>
<keyword evidence="2" id="KW-1185">Reference proteome</keyword>
<name>A0A859FKC5_9BACI</name>
<reference evidence="2" key="1">
    <citation type="submission" date="2019-07" db="EMBL/GenBank/DDBJ databases">
        <title>Bacillus alkalisoli sp. nov. isolated from saline soil.</title>
        <authorList>
            <person name="Sun J.-Q."/>
            <person name="Xu L."/>
        </authorList>
    </citation>
    <scope>NUCLEOTIDE SEQUENCE [LARGE SCALE GENOMIC DNA]</scope>
    <source>
        <strain evidence="2">M4U3P1</strain>
    </source>
</reference>
<dbReference type="EMBL" id="CP041372">
    <property type="protein sequence ID" value="QKS73248.1"/>
    <property type="molecule type" value="Genomic_DNA"/>
</dbReference>
<gene>
    <name evidence="1" type="ORF">FLK61_32730</name>
</gene>
<dbReference type="InterPro" id="IPR038080">
    <property type="entry name" value="KapB_sf"/>
</dbReference>
<dbReference type="InterPro" id="IPR014916">
    <property type="entry name" value="KapB"/>
</dbReference>
<dbReference type="Proteomes" id="UP000318138">
    <property type="component" value="Chromosome"/>
</dbReference>
<dbReference type="Gene3D" id="2.30.30.430">
    <property type="entry name" value="Kinase associated protein B domain"/>
    <property type="match status" value="1"/>
</dbReference>
<dbReference type="SMART" id="SM01298">
    <property type="entry name" value="KapB"/>
    <property type="match status" value="1"/>
</dbReference>
<accession>A0A859FKC5</accession>
<dbReference type="SUPFAM" id="SSF141251">
    <property type="entry name" value="Kinase-associated protein B-like"/>
    <property type="match status" value="1"/>
</dbReference>
<sequence>MSVDMETGQHVIGTYKTGQYVGEIVGQRGGFYVVKVLAVKKHPTQGDLHNPRQTDVPLFQERRALAYTEKANMPNTHVKPYEGEISDYRTSLKVALDELRQKLEMDDTEWAKKSIENLNTLEADYFK</sequence>
<dbReference type="KEGG" id="psua:FLK61_32730"/>
<protein>
    <submittedName>
        <fullName evidence="1">Kinase-associated lipoprotein B</fullName>
    </submittedName>
</protein>
<keyword evidence="1" id="KW-0449">Lipoprotein</keyword>
<evidence type="ECO:0000313" key="2">
    <source>
        <dbReference type="Proteomes" id="UP000318138"/>
    </source>
</evidence>
<organism evidence="1 2">
    <name type="scientific">Paenalkalicoccus suaedae</name>
    <dbReference type="NCBI Taxonomy" id="2592382"/>
    <lineage>
        <taxon>Bacteria</taxon>
        <taxon>Bacillati</taxon>
        <taxon>Bacillota</taxon>
        <taxon>Bacilli</taxon>
        <taxon>Bacillales</taxon>
        <taxon>Bacillaceae</taxon>
        <taxon>Paenalkalicoccus</taxon>
    </lineage>
</organism>
<keyword evidence="1" id="KW-0808">Transferase</keyword>
<proteinExistence type="predicted"/>
<keyword evidence="1" id="KW-0418">Kinase</keyword>
<dbReference type="Pfam" id="PF08810">
    <property type="entry name" value="KapB"/>
    <property type="match status" value="1"/>
</dbReference>
<dbReference type="GO" id="GO:0016301">
    <property type="term" value="F:kinase activity"/>
    <property type="evidence" value="ECO:0007669"/>
    <property type="project" value="UniProtKB-KW"/>
</dbReference>
<dbReference type="AlphaFoldDB" id="A0A859FKC5"/>